<protein>
    <submittedName>
        <fullName evidence="2">Uncharacterized protein</fullName>
    </submittedName>
</protein>
<gene>
    <name evidence="2" type="ORF">O181_123698</name>
</gene>
<evidence type="ECO:0000313" key="2">
    <source>
        <dbReference type="EMBL" id="MBW0583983.1"/>
    </source>
</evidence>
<feature type="compositionally biased region" description="Polar residues" evidence="1">
    <location>
        <begin position="60"/>
        <end position="70"/>
    </location>
</feature>
<proteinExistence type="predicted"/>
<dbReference type="AlphaFoldDB" id="A0A9Q3Q3D6"/>
<sequence length="211" mass="23570">MLVMLADKHTRNAHSLSKTSDHVARGVPDQDTLARTSLWSTMMRAFPSGNGRRDPKQAYRNASRQLAQSPQVSICPPPLLSHHLMVTSLLDWSEVIIRLMKDGDGQSAFERGPIITMSCQPWDSKAKLKQNQLNPPRQESPIPSLPRKQTPWQPTPGPSGTQWLQDLFHEHSQMDEPPIPGLSPSSKPIEDTPTCELEPEVAPTQSMDKPF</sequence>
<keyword evidence="3" id="KW-1185">Reference proteome</keyword>
<accession>A0A9Q3Q3D6</accession>
<evidence type="ECO:0000313" key="3">
    <source>
        <dbReference type="Proteomes" id="UP000765509"/>
    </source>
</evidence>
<organism evidence="2 3">
    <name type="scientific">Austropuccinia psidii MF-1</name>
    <dbReference type="NCBI Taxonomy" id="1389203"/>
    <lineage>
        <taxon>Eukaryota</taxon>
        <taxon>Fungi</taxon>
        <taxon>Dikarya</taxon>
        <taxon>Basidiomycota</taxon>
        <taxon>Pucciniomycotina</taxon>
        <taxon>Pucciniomycetes</taxon>
        <taxon>Pucciniales</taxon>
        <taxon>Sphaerophragmiaceae</taxon>
        <taxon>Austropuccinia</taxon>
    </lineage>
</organism>
<reference evidence="2" key="1">
    <citation type="submission" date="2021-03" db="EMBL/GenBank/DDBJ databases">
        <title>Draft genome sequence of rust myrtle Austropuccinia psidii MF-1, a brazilian biotype.</title>
        <authorList>
            <person name="Quecine M.C."/>
            <person name="Pachon D.M.R."/>
            <person name="Bonatelli M.L."/>
            <person name="Correr F.H."/>
            <person name="Franceschini L.M."/>
            <person name="Leite T.F."/>
            <person name="Margarido G.R.A."/>
            <person name="Almeida C.A."/>
            <person name="Ferrarezi J.A."/>
            <person name="Labate C.A."/>
        </authorList>
    </citation>
    <scope>NUCLEOTIDE SEQUENCE</scope>
    <source>
        <strain evidence="2">MF-1</strain>
    </source>
</reference>
<dbReference type="EMBL" id="AVOT02116576">
    <property type="protein sequence ID" value="MBW0583983.1"/>
    <property type="molecule type" value="Genomic_DNA"/>
</dbReference>
<feature type="region of interest" description="Disordered" evidence="1">
    <location>
        <begin position="128"/>
        <end position="211"/>
    </location>
</feature>
<dbReference type="Proteomes" id="UP000765509">
    <property type="component" value="Unassembled WGS sequence"/>
</dbReference>
<feature type="non-terminal residue" evidence="2">
    <location>
        <position position="1"/>
    </location>
</feature>
<name>A0A9Q3Q3D6_9BASI</name>
<evidence type="ECO:0000256" key="1">
    <source>
        <dbReference type="SAM" id="MobiDB-lite"/>
    </source>
</evidence>
<feature type="region of interest" description="Disordered" evidence="1">
    <location>
        <begin position="7"/>
        <end position="26"/>
    </location>
</feature>
<comment type="caution">
    <text evidence="2">The sequence shown here is derived from an EMBL/GenBank/DDBJ whole genome shotgun (WGS) entry which is preliminary data.</text>
</comment>
<feature type="region of interest" description="Disordered" evidence="1">
    <location>
        <begin position="46"/>
        <end position="70"/>
    </location>
</feature>